<reference evidence="8 9" key="1">
    <citation type="submission" date="2019-07" db="EMBL/GenBank/DDBJ databases">
        <title>Microlunatus dokdonensis sp. nov. isolated from the rhizospheric soil of the wild plant Elymus tsukushiensis.</title>
        <authorList>
            <person name="Ghim S.-Y."/>
            <person name="Hwang Y.-J."/>
            <person name="Son J.-S."/>
            <person name="Shin J.-H."/>
        </authorList>
    </citation>
    <scope>NUCLEOTIDE SEQUENCE [LARGE SCALE GENOMIC DNA]</scope>
    <source>
        <strain evidence="8 9">KUDC0627</strain>
    </source>
</reference>
<organism evidence="8 9">
    <name type="scientific">Microlunatus elymi</name>
    <dbReference type="NCBI Taxonomy" id="2596828"/>
    <lineage>
        <taxon>Bacteria</taxon>
        <taxon>Bacillati</taxon>
        <taxon>Actinomycetota</taxon>
        <taxon>Actinomycetes</taxon>
        <taxon>Propionibacteriales</taxon>
        <taxon>Propionibacteriaceae</taxon>
        <taxon>Microlunatus</taxon>
    </lineage>
</organism>
<protein>
    <submittedName>
        <fullName evidence="8">LapA family protein</fullName>
    </submittedName>
</protein>
<evidence type="ECO:0000256" key="4">
    <source>
        <dbReference type="ARBA" id="ARBA00023136"/>
    </source>
</evidence>
<keyword evidence="1" id="KW-1003">Cell membrane</keyword>
<accession>A0A516PU91</accession>
<evidence type="ECO:0000313" key="9">
    <source>
        <dbReference type="Proteomes" id="UP000319263"/>
    </source>
</evidence>
<evidence type="ECO:0000259" key="7">
    <source>
        <dbReference type="Pfam" id="PF06305"/>
    </source>
</evidence>
<dbReference type="GO" id="GO:0005886">
    <property type="term" value="C:plasma membrane"/>
    <property type="evidence" value="ECO:0007669"/>
    <property type="project" value="InterPro"/>
</dbReference>
<keyword evidence="9" id="KW-1185">Reference proteome</keyword>
<proteinExistence type="predicted"/>
<dbReference type="OrthoDB" id="4427099at2"/>
<dbReference type="Proteomes" id="UP000319263">
    <property type="component" value="Chromosome"/>
</dbReference>
<evidence type="ECO:0000313" key="8">
    <source>
        <dbReference type="EMBL" id="QDP94764.1"/>
    </source>
</evidence>
<name>A0A516PU91_9ACTN</name>
<dbReference type="KEGG" id="mik:FOE78_01495"/>
<feature type="compositionally biased region" description="Basic and acidic residues" evidence="5">
    <location>
        <begin position="1"/>
        <end position="11"/>
    </location>
</feature>
<dbReference type="InterPro" id="IPR010445">
    <property type="entry name" value="LapA_dom"/>
</dbReference>
<dbReference type="RefSeq" id="WP_143984753.1">
    <property type="nucleotide sequence ID" value="NZ_CP041692.1"/>
</dbReference>
<sequence>MTDQPEERIASDDVASPEPTDSTQPEDSGTLVPADESVPDAVTKPAPPAVNTRTRIGAAWVAVAVGFVVLVLLLIFILQNLDPVTVHYFGAQGSMPLGVLLLFAAAGGAFLVILLGIARIIQLRWLARRDRRATAPATSK</sequence>
<dbReference type="AlphaFoldDB" id="A0A516PU91"/>
<dbReference type="EMBL" id="CP041692">
    <property type="protein sequence ID" value="QDP94764.1"/>
    <property type="molecule type" value="Genomic_DNA"/>
</dbReference>
<feature type="transmembrane region" description="Helical" evidence="6">
    <location>
        <begin position="98"/>
        <end position="121"/>
    </location>
</feature>
<feature type="region of interest" description="Disordered" evidence="5">
    <location>
        <begin position="1"/>
        <end position="47"/>
    </location>
</feature>
<evidence type="ECO:0000256" key="3">
    <source>
        <dbReference type="ARBA" id="ARBA00022989"/>
    </source>
</evidence>
<evidence type="ECO:0000256" key="6">
    <source>
        <dbReference type="SAM" id="Phobius"/>
    </source>
</evidence>
<gene>
    <name evidence="8" type="ORF">FOE78_01495</name>
</gene>
<keyword evidence="3 6" id="KW-1133">Transmembrane helix</keyword>
<evidence type="ECO:0000256" key="5">
    <source>
        <dbReference type="SAM" id="MobiDB-lite"/>
    </source>
</evidence>
<evidence type="ECO:0000256" key="2">
    <source>
        <dbReference type="ARBA" id="ARBA00022692"/>
    </source>
</evidence>
<evidence type="ECO:0000256" key="1">
    <source>
        <dbReference type="ARBA" id="ARBA00022475"/>
    </source>
</evidence>
<keyword evidence="4 6" id="KW-0472">Membrane</keyword>
<feature type="domain" description="Lipopolysaccharide assembly protein A" evidence="7">
    <location>
        <begin position="79"/>
        <end position="134"/>
    </location>
</feature>
<keyword evidence="2 6" id="KW-0812">Transmembrane</keyword>
<feature type="transmembrane region" description="Helical" evidence="6">
    <location>
        <begin position="58"/>
        <end position="78"/>
    </location>
</feature>
<dbReference type="Pfam" id="PF06305">
    <property type="entry name" value="LapA_dom"/>
    <property type="match status" value="1"/>
</dbReference>